<dbReference type="eggNOG" id="ENOG502ZIB8">
    <property type="taxonomic scope" value="Bacteria"/>
</dbReference>
<dbReference type="HOGENOM" id="CLU_1336824_0_0_10"/>
<accession>I0K2B2</accession>
<dbReference type="Pfam" id="PF26303">
    <property type="entry name" value="UPF0323"/>
    <property type="match status" value="1"/>
</dbReference>
<evidence type="ECO:0000313" key="3">
    <source>
        <dbReference type="EMBL" id="CCG98265.1"/>
    </source>
</evidence>
<organism evidence="3 4">
    <name type="scientific">Fibrella aestuarina BUZ 2</name>
    <dbReference type="NCBI Taxonomy" id="1166018"/>
    <lineage>
        <taxon>Bacteria</taxon>
        <taxon>Pseudomonadati</taxon>
        <taxon>Bacteroidota</taxon>
        <taxon>Cytophagia</taxon>
        <taxon>Cytophagales</taxon>
        <taxon>Spirosomataceae</taxon>
        <taxon>Fibrella</taxon>
    </lineage>
</organism>
<dbReference type="Proteomes" id="UP000011058">
    <property type="component" value="Chromosome"/>
</dbReference>
<feature type="domain" description="UPF0323" evidence="2">
    <location>
        <begin position="63"/>
        <end position="179"/>
    </location>
</feature>
<dbReference type="KEGG" id="fae:FAES_0251"/>
<evidence type="ECO:0000313" key="4">
    <source>
        <dbReference type="Proteomes" id="UP000011058"/>
    </source>
</evidence>
<dbReference type="OrthoDB" id="957738at2"/>
<gene>
    <name evidence="3" type="ORF">FAES_0251</name>
</gene>
<feature type="compositionally biased region" description="Gly residues" evidence="1">
    <location>
        <begin position="203"/>
        <end position="213"/>
    </location>
</feature>
<dbReference type="RefSeq" id="WP_015329365.1">
    <property type="nucleotide sequence ID" value="NC_020054.1"/>
</dbReference>
<name>I0K2B2_9BACT</name>
<sequence length="213" mass="22999">MTPTRQSSLIRRVKDITLGATLSLTLLGGAAVTLQSCGNNDDRAKGDYDDGAGGDVVTYKKGVRSVITETTPGEFKITDEVEADPSQSGAIVKYRDGHSDTLSVEAARRLVQNDPSTKQYFNNPNQYGSYHHNGLANALLWGGLGYMLGRNSANYNEQRYSSGFYTNSNLYNRSQQLGRTITSSRVVTSRPSGGRSGFFRSRSGGGFSRGFGG</sequence>
<dbReference type="PATRIC" id="fig|1166018.3.peg.256"/>
<dbReference type="AlphaFoldDB" id="I0K2B2"/>
<feature type="region of interest" description="Disordered" evidence="1">
    <location>
        <begin position="186"/>
        <end position="213"/>
    </location>
</feature>
<protein>
    <recommendedName>
        <fullName evidence="2">UPF0323 domain-containing protein</fullName>
    </recommendedName>
</protein>
<evidence type="ECO:0000259" key="2">
    <source>
        <dbReference type="Pfam" id="PF26303"/>
    </source>
</evidence>
<proteinExistence type="predicted"/>
<keyword evidence="4" id="KW-1185">Reference proteome</keyword>
<evidence type="ECO:0000256" key="1">
    <source>
        <dbReference type="SAM" id="MobiDB-lite"/>
    </source>
</evidence>
<reference evidence="3 4" key="1">
    <citation type="journal article" date="2012" name="J. Bacteriol.">
        <title>Genome Sequence of Fibrella aestuarina BUZ 2T, a Filamentous Marine Bacterium.</title>
        <authorList>
            <person name="Filippini M."/>
            <person name="Qi W."/>
            <person name="Blom J."/>
            <person name="Goesmann A."/>
            <person name="Smits T.H."/>
            <person name="Bagheri H.C."/>
        </authorList>
    </citation>
    <scope>NUCLEOTIDE SEQUENCE [LARGE SCALE GENOMIC DNA]</scope>
    <source>
        <strain evidence="4">BUZ 2T</strain>
    </source>
</reference>
<dbReference type="InterPro" id="IPR059092">
    <property type="entry name" value="UPF0323_dom"/>
</dbReference>
<dbReference type="EMBL" id="HE796683">
    <property type="protein sequence ID" value="CCG98265.1"/>
    <property type="molecule type" value="Genomic_DNA"/>
</dbReference>